<keyword evidence="8" id="KW-0677">Repeat</keyword>
<feature type="region of interest" description="Disordered" evidence="15">
    <location>
        <begin position="590"/>
        <end position="610"/>
    </location>
</feature>
<evidence type="ECO:0000256" key="8">
    <source>
        <dbReference type="ARBA" id="ARBA00022737"/>
    </source>
</evidence>
<evidence type="ECO:0000256" key="13">
    <source>
        <dbReference type="ARBA" id="ARBA00024960"/>
    </source>
</evidence>
<dbReference type="GO" id="GO:0019900">
    <property type="term" value="F:kinase binding"/>
    <property type="evidence" value="ECO:0007669"/>
    <property type="project" value="TreeGrafter"/>
</dbReference>
<dbReference type="InterPro" id="IPR036020">
    <property type="entry name" value="WW_dom_sf"/>
</dbReference>
<feature type="compositionally biased region" description="Low complexity" evidence="15">
    <location>
        <begin position="773"/>
        <end position="822"/>
    </location>
</feature>
<dbReference type="CDD" id="cd00201">
    <property type="entry name" value="WW"/>
    <property type="match status" value="2"/>
</dbReference>
<dbReference type="Pfam" id="PF00168">
    <property type="entry name" value="C2"/>
    <property type="match status" value="1"/>
</dbReference>
<dbReference type="SUPFAM" id="SSF49562">
    <property type="entry name" value="C2 domain (Calcium/lipid-binding domain, CaLB)"/>
    <property type="match status" value="1"/>
</dbReference>
<evidence type="ECO:0000313" key="18">
    <source>
        <dbReference type="EMBL" id="KAK3758363.1"/>
    </source>
</evidence>
<dbReference type="SUPFAM" id="SSF51045">
    <property type="entry name" value="WW domain"/>
    <property type="match status" value="2"/>
</dbReference>
<dbReference type="InterPro" id="IPR057747">
    <property type="entry name" value="WWC1_hairpin"/>
</dbReference>
<reference evidence="18" key="1">
    <citation type="journal article" date="2023" name="G3 (Bethesda)">
        <title>A reference genome for the long-term kleptoplast-retaining sea slug Elysia crispata morphotype clarki.</title>
        <authorList>
            <person name="Eastman K.E."/>
            <person name="Pendleton A.L."/>
            <person name="Shaikh M.A."/>
            <person name="Suttiyut T."/>
            <person name="Ogas R."/>
            <person name="Tomko P."/>
            <person name="Gavelis G."/>
            <person name="Widhalm J.R."/>
            <person name="Wisecaver J.H."/>
        </authorList>
    </citation>
    <scope>NUCLEOTIDE SEQUENCE</scope>
    <source>
        <strain evidence="18">ECLA1</strain>
    </source>
</reference>
<feature type="region of interest" description="Disordered" evidence="15">
    <location>
        <begin position="1055"/>
        <end position="1120"/>
    </location>
</feature>
<keyword evidence="7" id="KW-0597">Phosphoprotein</keyword>
<dbReference type="Gene3D" id="2.60.40.150">
    <property type="entry name" value="C2 domain"/>
    <property type="match status" value="1"/>
</dbReference>
<evidence type="ECO:0000256" key="7">
    <source>
        <dbReference type="ARBA" id="ARBA00022553"/>
    </source>
</evidence>
<keyword evidence="10" id="KW-0175">Coiled coil</keyword>
<dbReference type="SMART" id="SM00456">
    <property type="entry name" value="WW"/>
    <property type="match status" value="2"/>
</dbReference>
<dbReference type="GO" id="GO:0016477">
    <property type="term" value="P:cell migration"/>
    <property type="evidence" value="ECO:0007669"/>
    <property type="project" value="TreeGrafter"/>
</dbReference>
<feature type="compositionally biased region" description="Low complexity" evidence="15">
    <location>
        <begin position="867"/>
        <end position="889"/>
    </location>
</feature>
<name>A0AAE0YW56_9GAST</name>
<dbReference type="EMBL" id="JAWDGP010005274">
    <property type="protein sequence ID" value="KAK3758363.1"/>
    <property type="molecule type" value="Genomic_DNA"/>
</dbReference>
<dbReference type="SMART" id="SM00239">
    <property type="entry name" value="C2"/>
    <property type="match status" value="1"/>
</dbReference>
<evidence type="ECO:0000256" key="11">
    <source>
        <dbReference type="ARBA" id="ARBA00023136"/>
    </source>
</evidence>
<sequence>MPERGNGDLPLPEGWEKAVDYDGKCFFIDHINRRTTWIDPRDRFTKPQSFADCVGDELPLGWEEIYDPNIGVYYIDHLSQSNQLEDPRAQWRKEQEHMLTEYLVTAQEDLDAKKEIYSIKEQRLMLAQDEFQHLNDTLSGWKSSRTSLNSNSSVGSTKYDPDLLKQDVNLAKNRVARLKRELEQIGVEMTYKERGVETLSKVGQKLQTISGGYSVDQAQRILTEIRQLQSKMSHGEHEKNELVQSLAQLKEEMLRRASGSSPDVSTLSLTQDKQDMASQTDLRGEFGVNQSRLLAEKTRMRLQYDEAHRKLGELKVRLANLEDRMVPGQPESDKDRLLLLQEKEQLLRELRSIDPKGRTEEDMASVRQRILKLESDLRHAQEFSNKQIQQRITLHDEKSAILHQLTETTKLTSFLETQLKSLSLSTLSVSSGSSLGSLGSLSAESRGSLNSLSTMDIYGASGVGGHMMAGEDNLDIYGPSLQDLHQRVEKLLQGHGMSPIQEAHSSVTTDADMTEAATSNYIEAVLRGSQEIGDTNNSSNHFSNSNGGGISENLSSNDARSFGHTHNGIIQDHSGNLLTAGNGTGFSQQTLAQTSAATTESTSSPPLPAASSVYGLGGPPPTYEQHMNALEQRQLPMGQTLQYQQHQQVMEVNDSNLSTNNSVTMEGSEIAPTPWSFGSPARNNTGSHLPSTNTTDQSQSQILPFHPSTNSPGQPSNPSLTGHLPPSLSNVAVDGSVPVSNQHLMNILNQSCLQQTAQAEFISSSSMVPATTSVQMQQLSSPSSPSSLLPSPMNNNSNSQLQSSVPSTPKSLNTSSSTLESSPPVPNTISDPGTTSSSTLLGGVSNRPAQNVLEPAPNPPLSPISESSSGVGNNLSGGNTRSVSAAVSDESVAGDSGVFEASVKRTGYIDKVLESNMESAQIQIWLKYEGLDKQLVVGIEQARNLAVLPFPKESCVCIKAALLPSQTMCLETKPLPELRSPKFAEQFRVNIPEHKLFSKTLQVHVWSLSETNGEECLGCAQVSLADFDPRSVSLRWYNVLSFRFMQQSDLKSGRSSISSQCNSSQQQSGPSPGLVSGTKTRSGSTPRSRPSSTSSSSGGGYKFTATSYSRAKQKQSQDRVHKLLEASSAKLMQTAAVVSDDQSSGGGDSGGQRLISRAPGKPHNAGIISLKEESSDESTIISSQTSTLTRNHGPDEMKKYIDCAQFLEDDDHADDDEEEDEDGNDGTKDHAYDAMIQEVLDELADSVNDYDDDGEDDDFFSESDFGGALAGVGVMVPMADKETNTEKGEFRLREIKRRGPHHRHHHHHHHHHSMQQQQQQLQAQLRNSTIRRSQTFSPACRQQPPGYVCKLNRSDSDSSMPLYKRNPFQRNTANRRSLRWKRADGTIGLVPLPERGGVNAQIPFRTSLDLELDLQASHTRLSHLYDEINRLKELKRTLETSKSKGDLELPEWLSENEKFHRLLSMAERLAQRIQARTQQQQMPGGLDRPDLMSRQDRRAEHLMKKVTKDVQRMRQGTQQSLLLNFREKMAFFTSANMDVPVIPSEVLHPEGGSSGGSSRLDVFSDALETLSNCGGAPQSSSTTSLSSSASSLIQVPCTSSLGKVSEAGVLQNSCLLTGSNDKAAVSSPLSQNSSHEPPKGELKNTSEPNLRTFHLPDGLPPPPPYPLSSASSSMLQQVSISPENIGPLSAPLPAYSSFSTENNATPSSSTVSSVTSTEHSLASPSLPLERLLHQSNKIIQDTPSSVPDSSSLPRGVENLQIHPSVATPVASLSRSSSSVSDKVMSAPLNNPHPFFMDSRVGEEV</sequence>
<feature type="compositionally biased region" description="Low complexity" evidence="15">
    <location>
        <begin position="1667"/>
        <end position="1677"/>
    </location>
</feature>
<evidence type="ECO:0000256" key="3">
    <source>
        <dbReference type="ARBA" id="ARBA00010585"/>
    </source>
</evidence>
<feature type="compositionally biased region" description="Low complexity" evidence="15">
    <location>
        <begin position="833"/>
        <end position="843"/>
    </location>
</feature>
<feature type="region of interest" description="Disordered" evidence="15">
    <location>
        <begin position="1781"/>
        <end position="1804"/>
    </location>
</feature>
<evidence type="ECO:0000313" key="19">
    <source>
        <dbReference type="Proteomes" id="UP001283361"/>
    </source>
</evidence>
<evidence type="ECO:0000256" key="4">
    <source>
        <dbReference type="ARBA" id="ARBA00013712"/>
    </source>
</evidence>
<organism evidence="18 19">
    <name type="scientific">Elysia crispata</name>
    <name type="common">lettuce slug</name>
    <dbReference type="NCBI Taxonomy" id="231223"/>
    <lineage>
        <taxon>Eukaryota</taxon>
        <taxon>Metazoa</taxon>
        <taxon>Spiralia</taxon>
        <taxon>Lophotrochozoa</taxon>
        <taxon>Mollusca</taxon>
        <taxon>Gastropoda</taxon>
        <taxon>Heterobranchia</taxon>
        <taxon>Euthyneura</taxon>
        <taxon>Panpulmonata</taxon>
        <taxon>Sacoglossa</taxon>
        <taxon>Placobranchoidea</taxon>
        <taxon>Plakobranchidae</taxon>
        <taxon>Elysia</taxon>
    </lineage>
</organism>
<feature type="compositionally biased region" description="Low complexity" evidence="15">
    <location>
        <begin position="1314"/>
        <end position="1324"/>
    </location>
</feature>
<comment type="function">
    <text evidence="13">Regulator of the Hippo/SWH (Sav/Wts/Hpo) signaling pathway, a signaling pathway that plays a pivotal role in organ size control and tumor suppression by restricting proliferation and promoting apoptosis. The core of this pathway is composed of a kinase cascade wherein Hippo (Hpo), in complex with its regulatory protein Salvador (Sav), phosphorylates and activates Warts (Wts) in complex with its regulatory protein Mats, which in turn phosphorylates and inactivates the Yorkie (Yki) oncoprotein. Kibra acts synergistically along with Ex and Mer to regulate the Hippo signaling pathway.</text>
</comment>
<dbReference type="GO" id="GO:0035330">
    <property type="term" value="P:regulation of hippo signaling"/>
    <property type="evidence" value="ECO:0007669"/>
    <property type="project" value="TreeGrafter"/>
</dbReference>
<feature type="region of interest" description="Disordered" evidence="15">
    <location>
        <begin position="664"/>
        <end position="733"/>
    </location>
</feature>
<evidence type="ECO:0000256" key="2">
    <source>
        <dbReference type="ARBA" id="ARBA00004496"/>
    </source>
</evidence>
<evidence type="ECO:0000256" key="10">
    <source>
        <dbReference type="ARBA" id="ARBA00023054"/>
    </source>
</evidence>
<evidence type="ECO:0000259" key="17">
    <source>
        <dbReference type="PROSITE" id="PS50020"/>
    </source>
</evidence>
<evidence type="ECO:0000256" key="9">
    <source>
        <dbReference type="ARBA" id="ARBA00023015"/>
    </source>
</evidence>
<dbReference type="GO" id="GO:0005737">
    <property type="term" value="C:cytoplasm"/>
    <property type="evidence" value="ECO:0007669"/>
    <property type="project" value="UniProtKB-SubCell"/>
</dbReference>
<gene>
    <name evidence="18" type="ORF">RRG08_004183</name>
</gene>
<dbReference type="Proteomes" id="UP001283361">
    <property type="component" value="Unassembled WGS sequence"/>
</dbReference>
<evidence type="ECO:0000256" key="14">
    <source>
        <dbReference type="ARBA" id="ARBA00025969"/>
    </source>
</evidence>
<feature type="compositionally biased region" description="Low complexity" evidence="15">
    <location>
        <begin position="1177"/>
        <end position="1187"/>
    </location>
</feature>
<dbReference type="GO" id="GO:0060090">
    <property type="term" value="F:molecular adaptor activity"/>
    <property type="evidence" value="ECO:0007669"/>
    <property type="project" value="TreeGrafter"/>
</dbReference>
<evidence type="ECO:0000256" key="5">
    <source>
        <dbReference type="ARBA" id="ARBA00022475"/>
    </source>
</evidence>
<proteinExistence type="inferred from homology"/>
<dbReference type="InterPro" id="IPR051105">
    <property type="entry name" value="WWC/KIBRA_Hippo_Reg"/>
</dbReference>
<dbReference type="PROSITE" id="PS50020">
    <property type="entry name" value="WW_DOMAIN_2"/>
    <property type="match status" value="2"/>
</dbReference>
<evidence type="ECO:0000256" key="12">
    <source>
        <dbReference type="ARBA" id="ARBA00023163"/>
    </source>
</evidence>
<keyword evidence="5" id="KW-1003">Cell membrane</keyword>
<feature type="domain" description="C2" evidence="16">
    <location>
        <begin position="918"/>
        <end position="1037"/>
    </location>
</feature>
<dbReference type="PROSITE" id="PS01159">
    <property type="entry name" value="WW_DOMAIN_1"/>
    <property type="match status" value="1"/>
</dbReference>
<dbReference type="PANTHER" id="PTHR14791:SF29">
    <property type="entry name" value="PROTEIN KIBRA"/>
    <property type="match status" value="1"/>
</dbReference>
<dbReference type="GO" id="GO:0046621">
    <property type="term" value="P:negative regulation of organ growth"/>
    <property type="evidence" value="ECO:0007669"/>
    <property type="project" value="TreeGrafter"/>
</dbReference>
<evidence type="ECO:0000259" key="16">
    <source>
        <dbReference type="PROSITE" id="PS50004"/>
    </source>
</evidence>
<feature type="compositionally biased region" description="Basic residues" evidence="15">
    <location>
        <begin position="1298"/>
        <end position="1313"/>
    </location>
</feature>
<accession>A0AAE0YW56</accession>
<feature type="region of interest" description="Disordered" evidence="15">
    <location>
        <begin position="1623"/>
        <end position="1677"/>
    </location>
</feature>
<evidence type="ECO:0000256" key="15">
    <source>
        <dbReference type="SAM" id="MobiDB-lite"/>
    </source>
</evidence>
<protein>
    <recommendedName>
        <fullName evidence="4">Protein kibra</fullName>
    </recommendedName>
</protein>
<dbReference type="InterPro" id="IPR035892">
    <property type="entry name" value="C2_domain_sf"/>
</dbReference>
<dbReference type="InterPro" id="IPR000008">
    <property type="entry name" value="C2_dom"/>
</dbReference>
<dbReference type="GO" id="GO:0016324">
    <property type="term" value="C:apical plasma membrane"/>
    <property type="evidence" value="ECO:0007669"/>
    <property type="project" value="UniProtKB-SubCell"/>
</dbReference>
<comment type="subcellular location">
    <subcellularLocation>
        <location evidence="1">Apical cell membrane</location>
    </subcellularLocation>
    <subcellularLocation>
        <location evidence="2">Cytoplasm</location>
    </subcellularLocation>
</comment>
<dbReference type="Pfam" id="PF00397">
    <property type="entry name" value="WW"/>
    <property type="match status" value="1"/>
</dbReference>
<keyword evidence="12" id="KW-0804">Transcription</keyword>
<feature type="domain" description="WW" evidence="17">
    <location>
        <begin position="56"/>
        <end position="89"/>
    </location>
</feature>
<feature type="compositionally biased region" description="Low complexity" evidence="15">
    <location>
        <begin position="536"/>
        <end position="545"/>
    </location>
</feature>
<comment type="caution">
    <text evidence="18">The sequence shown here is derived from an EMBL/GenBank/DDBJ whole genome shotgun (WGS) entry which is preliminary data.</text>
</comment>
<feature type="compositionally biased region" description="Polar residues" evidence="15">
    <location>
        <begin position="681"/>
        <end position="720"/>
    </location>
</feature>
<feature type="region of interest" description="Disordered" evidence="15">
    <location>
        <begin position="773"/>
        <end position="889"/>
    </location>
</feature>
<keyword evidence="6" id="KW-0963">Cytoplasm</keyword>
<comment type="similarity">
    <text evidence="3">Belongs to the WWC family. KIBRA subfamily.</text>
</comment>
<dbReference type="PROSITE" id="PS50004">
    <property type="entry name" value="C2"/>
    <property type="match status" value="1"/>
</dbReference>
<feature type="compositionally biased region" description="Low complexity" evidence="15">
    <location>
        <begin position="1055"/>
        <end position="1096"/>
    </location>
</feature>
<feature type="region of interest" description="Disordered" evidence="15">
    <location>
        <begin position="1298"/>
        <end position="1327"/>
    </location>
</feature>
<dbReference type="Pfam" id="PF25802">
    <property type="entry name" value="WWC1"/>
    <property type="match status" value="1"/>
</dbReference>
<evidence type="ECO:0000256" key="1">
    <source>
        <dbReference type="ARBA" id="ARBA00004221"/>
    </source>
</evidence>
<keyword evidence="11" id="KW-0472">Membrane</keyword>
<dbReference type="PANTHER" id="PTHR14791">
    <property type="entry name" value="BOMB/KIRA PROTEINS"/>
    <property type="match status" value="1"/>
</dbReference>
<feature type="region of interest" description="Disordered" evidence="15">
    <location>
        <begin position="1135"/>
        <end position="1195"/>
    </location>
</feature>
<dbReference type="InterPro" id="IPR001202">
    <property type="entry name" value="WW_dom"/>
</dbReference>
<evidence type="ECO:0000256" key="6">
    <source>
        <dbReference type="ARBA" id="ARBA00022490"/>
    </source>
</evidence>
<comment type="subunit">
    <text evidence="14">Forms a complex with Mer and Ex. Interacts (via domain WW 1) with Ex (via RXPPXY motif). Interacts with Mer, Sav, Hpo and Wts.</text>
</comment>
<dbReference type="GO" id="GO:0006355">
    <property type="term" value="P:regulation of DNA-templated transcription"/>
    <property type="evidence" value="ECO:0007669"/>
    <property type="project" value="TreeGrafter"/>
</dbReference>
<feature type="domain" description="WW" evidence="17">
    <location>
        <begin position="9"/>
        <end position="42"/>
    </location>
</feature>
<feature type="region of interest" description="Disordered" evidence="15">
    <location>
        <begin position="531"/>
        <end position="568"/>
    </location>
</feature>
<keyword evidence="9" id="KW-0805">Transcription regulation</keyword>
<dbReference type="Gene3D" id="2.20.70.10">
    <property type="match status" value="2"/>
</dbReference>
<keyword evidence="19" id="KW-1185">Reference proteome</keyword>